<dbReference type="SUPFAM" id="SSF54534">
    <property type="entry name" value="FKBP-like"/>
    <property type="match status" value="1"/>
</dbReference>
<evidence type="ECO:0000256" key="3">
    <source>
        <dbReference type="ARBA" id="ARBA00023110"/>
    </source>
</evidence>
<evidence type="ECO:0000313" key="9">
    <source>
        <dbReference type="EMBL" id="TCP16844.1"/>
    </source>
</evidence>
<name>A0A4R2N7D6_9PAST</name>
<protein>
    <submittedName>
        <fullName evidence="9">Periplasmic chaperone for outer membrane proteins SurA</fullName>
    </submittedName>
</protein>
<dbReference type="Gene3D" id="1.10.4030.10">
    <property type="entry name" value="Porin chaperone SurA, peptide-binding domain"/>
    <property type="match status" value="1"/>
</dbReference>
<dbReference type="Pfam" id="PF00639">
    <property type="entry name" value="Rotamase"/>
    <property type="match status" value="1"/>
</dbReference>
<keyword evidence="4" id="KW-0143">Chaperone</keyword>
<keyword evidence="3 6" id="KW-0697">Rotamase</keyword>
<evidence type="ECO:0000256" key="2">
    <source>
        <dbReference type="ARBA" id="ARBA00022764"/>
    </source>
</evidence>
<dbReference type="SUPFAM" id="SSF109998">
    <property type="entry name" value="Triger factor/SurA peptide-binding domain-like"/>
    <property type="match status" value="1"/>
</dbReference>
<dbReference type="PANTHER" id="PTHR47637:SF1">
    <property type="entry name" value="CHAPERONE SURA"/>
    <property type="match status" value="1"/>
</dbReference>
<dbReference type="RefSeq" id="WP_132501600.1">
    <property type="nucleotide sequence ID" value="NZ_LVXA01000001.1"/>
</dbReference>
<dbReference type="PANTHER" id="PTHR47637">
    <property type="entry name" value="CHAPERONE SURA"/>
    <property type="match status" value="1"/>
</dbReference>
<evidence type="ECO:0000256" key="6">
    <source>
        <dbReference type="PROSITE-ProRule" id="PRU00278"/>
    </source>
</evidence>
<dbReference type="InterPro" id="IPR023058">
    <property type="entry name" value="PPIase_PpiC_CS"/>
</dbReference>
<dbReference type="InterPro" id="IPR027304">
    <property type="entry name" value="Trigger_fact/SurA_dom_sf"/>
</dbReference>
<dbReference type="Pfam" id="PF09312">
    <property type="entry name" value="SurA_N"/>
    <property type="match status" value="1"/>
</dbReference>
<dbReference type="PROSITE" id="PS01096">
    <property type="entry name" value="PPIC_PPIASE_1"/>
    <property type="match status" value="1"/>
</dbReference>
<dbReference type="Proteomes" id="UP000295537">
    <property type="component" value="Unassembled WGS sequence"/>
</dbReference>
<keyword evidence="1 7" id="KW-0732">Signal</keyword>
<evidence type="ECO:0000256" key="7">
    <source>
        <dbReference type="SAM" id="SignalP"/>
    </source>
</evidence>
<feature type="signal peptide" evidence="7">
    <location>
        <begin position="1"/>
        <end position="25"/>
    </location>
</feature>
<evidence type="ECO:0000256" key="4">
    <source>
        <dbReference type="ARBA" id="ARBA00023186"/>
    </source>
</evidence>
<evidence type="ECO:0000313" key="10">
    <source>
        <dbReference type="Proteomes" id="UP000295537"/>
    </source>
</evidence>
<proteinExistence type="predicted"/>
<keyword evidence="10" id="KW-1185">Reference proteome</keyword>
<evidence type="ECO:0000259" key="8">
    <source>
        <dbReference type="PROSITE" id="PS50198"/>
    </source>
</evidence>
<sequence length="313" mass="35607">MKFTLIKSFFITIFALLALMQQALAEERVVATVDGFPIMQSQVVQALNGRTNNKTNLKKALEEVIDSFLFQRAVQESGITVNYDYINQMIENIAIENGLTFGQFLDALDYQGITLDQYRDQFAHQILMQEVRNATISKNLQVAPKDVQNLSKELLDKAKKTGKLKKVQGTEYKISHILIKTTPILNDSQAKAKLNNLLKEINGNQISFEQAAQKYSVDYASGADGGNLGWNFLDIYDPQFAQVAEKSKIGVISKPFKSQFGWHILKVADTRQGDRTEQAYLQKAYEQLINKQIKTFEEDWIKSLKQKATIKYF</sequence>
<keyword evidence="2" id="KW-0574">Periplasm</keyword>
<evidence type="ECO:0000256" key="1">
    <source>
        <dbReference type="ARBA" id="ARBA00022729"/>
    </source>
</evidence>
<dbReference type="PROSITE" id="PS50198">
    <property type="entry name" value="PPIC_PPIASE_2"/>
    <property type="match status" value="1"/>
</dbReference>
<gene>
    <name evidence="9" type="ORF">EV693_10962</name>
</gene>
<dbReference type="GO" id="GO:0003755">
    <property type="term" value="F:peptidyl-prolyl cis-trans isomerase activity"/>
    <property type="evidence" value="ECO:0007669"/>
    <property type="project" value="UniProtKB-KW"/>
</dbReference>
<dbReference type="OrthoDB" id="14196at2"/>
<dbReference type="EMBL" id="SLXJ01000009">
    <property type="protein sequence ID" value="TCP16844.1"/>
    <property type="molecule type" value="Genomic_DNA"/>
</dbReference>
<evidence type="ECO:0000256" key="5">
    <source>
        <dbReference type="ARBA" id="ARBA00023235"/>
    </source>
</evidence>
<organism evidence="9 10">
    <name type="scientific">Nicoletella semolina</name>
    <dbReference type="NCBI Taxonomy" id="271160"/>
    <lineage>
        <taxon>Bacteria</taxon>
        <taxon>Pseudomonadati</taxon>
        <taxon>Pseudomonadota</taxon>
        <taxon>Gammaproteobacteria</taxon>
        <taxon>Pasteurellales</taxon>
        <taxon>Pasteurellaceae</taxon>
        <taxon>Nicoletella</taxon>
    </lineage>
</organism>
<comment type="caution">
    <text evidence="9">The sequence shown here is derived from an EMBL/GenBank/DDBJ whole genome shotgun (WGS) entry which is preliminary data.</text>
</comment>
<keyword evidence="5 6" id="KW-0413">Isomerase</keyword>
<dbReference type="Gene3D" id="3.10.50.40">
    <property type="match status" value="1"/>
</dbReference>
<dbReference type="InterPro" id="IPR050280">
    <property type="entry name" value="OMP_Chaperone_SurA"/>
</dbReference>
<dbReference type="InterPro" id="IPR015391">
    <property type="entry name" value="SurA_N"/>
</dbReference>
<dbReference type="InterPro" id="IPR000297">
    <property type="entry name" value="PPIase_PpiC"/>
</dbReference>
<feature type="domain" description="PpiC" evidence="8">
    <location>
        <begin position="169"/>
        <end position="269"/>
    </location>
</feature>
<accession>A0A4R2N7D6</accession>
<reference evidence="9 10" key="1">
    <citation type="submission" date="2019-03" db="EMBL/GenBank/DDBJ databases">
        <title>Genomic Encyclopedia of Type Strains, Phase IV (KMG-IV): sequencing the most valuable type-strain genomes for metagenomic binning, comparative biology and taxonomic classification.</title>
        <authorList>
            <person name="Goeker M."/>
        </authorList>
    </citation>
    <scope>NUCLEOTIDE SEQUENCE [LARGE SCALE GENOMIC DNA]</scope>
    <source>
        <strain evidence="9 10">DSM 16380</strain>
    </source>
</reference>
<dbReference type="InterPro" id="IPR046357">
    <property type="entry name" value="PPIase_dom_sf"/>
</dbReference>
<feature type="chain" id="PRO_5020425396" evidence="7">
    <location>
        <begin position="26"/>
        <end position="313"/>
    </location>
</feature>
<dbReference type="AlphaFoldDB" id="A0A4R2N7D6"/>